<keyword evidence="6" id="KW-1185">Reference proteome</keyword>
<dbReference type="SMART" id="SM00042">
    <property type="entry name" value="CUB"/>
    <property type="match status" value="1"/>
</dbReference>
<dbReference type="AlphaFoldDB" id="A0AAV5W9A3"/>
<dbReference type="CDD" id="cd00037">
    <property type="entry name" value="CLECT"/>
    <property type="match status" value="1"/>
</dbReference>
<dbReference type="InterPro" id="IPR050976">
    <property type="entry name" value="Snaclec"/>
</dbReference>
<dbReference type="Pfam" id="PF00059">
    <property type="entry name" value="Lectin_C"/>
    <property type="match status" value="1"/>
</dbReference>
<dbReference type="CDD" id="cd00041">
    <property type="entry name" value="CUB"/>
    <property type="match status" value="1"/>
</dbReference>
<evidence type="ECO:0000259" key="3">
    <source>
        <dbReference type="PROSITE" id="PS01180"/>
    </source>
</evidence>
<dbReference type="EMBL" id="BTSY01000005">
    <property type="protein sequence ID" value="GMT26439.1"/>
    <property type="molecule type" value="Genomic_DNA"/>
</dbReference>
<evidence type="ECO:0008006" key="7">
    <source>
        <dbReference type="Google" id="ProtNLM"/>
    </source>
</evidence>
<feature type="domain" description="C-type lectin" evidence="4">
    <location>
        <begin position="191"/>
        <end position="308"/>
    </location>
</feature>
<dbReference type="SMART" id="SM00034">
    <property type="entry name" value="CLECT"/>
    <property type="match status" value="1"/>
</dbReference>
<dbReference type="Gene3D" id="3.10.100.10">
    <property type="entry name" value="Mannose-Binding Protein A, subunit A"/>
    <property type="match status" value="1"/>
</dbReference>
<dbReference type="Gene3D" id="2.60.120.290">
    <property type="entry name" value="Spermadhesin, CUB domain"/>
    <property type="match status" value="1"/>
</dbReference>
<dbReference type="InterPro" id="IPR035914">
    <property type="entry name" value="Sperma_CUB_dom_sf"/>
</dbReference>
<dbReference type="InterPro" id="IPR016187">
    <property type="entry name" value="CTDL_fold"/>
</dbReference>
<accession>A0AAV5W9A3</accession>
<feature type="domain" description="CUB" evidence="3">
    <location>
        <begin position="323"/>
        <end position="433"/>
    </location>
</feature>
<evidence type="ECO:0000259" key="4">
    <source>
        <dbReference type="PROSITE" id="PS50041"/>
    </source>
</evidence>
<dbReference type="PROSITE" id="PS50041">
    <property type="entry name" value="C_TYPE_LECTIN_2"/>
    <property type="match status" value="1"/>
</dbReference>
<sequence length="437" mass="49235">LFSVISILADSQCPNNYQLMGDGRCIRPLYLEVGGTIGDLMSKGIEECKKDGAFLPIIRSDQVFILLEVIRYLFINYSRISDNFQENSMFSDIALNLTKGITPYPWLILGMVCNSSTRRLEWMDGSKITYTKNNLYVNFDCVSLNFLVDSSPSNDVWSLDSSTTSTYWTVLCVAEPTQCGEYDVIANPKDTTEPCFKIFTDPLNWKDAQKKCEEDFGALATINSDEENKFFWRSAVAKNVLNDMHIGAYQPQENVNVWKWIDGDKEISKGIYNNFHSVFPIPGGGSCTAMLTEESTAFWLNEDCNNQKLPFICRRIAKTSSLCPTVTPKEGEDIFAPGFPRPSTPCQYIFVVEANNVVQLEIITLETIKDVDFLLIYEGPVGSNLLANLTGSNPNPSTFMTKTSNVMRVDWKPDIVYRPPTNARGFRIRYKSIATGK</sequence>
<keyword evidence="1" id="KW-1015">Disulfide bond</keyword>
<organism evidence="5 6">
    <name type="scientific">Pristionchus fissidentatus</name>
    <dbReference type="NCBI Taxonomy" id="1538716"/>
    <lineage>
        <taxon>Eukaryota</taxon>
        <taxon>Metazoa</taxon>
        <taxon>Ecdysozoa</taxon>
        <taxon>Nematoda</taxon>
        <taxon>Chromadorea</taxon>
        <taxon>Rhabditida</taxon>
        <taxon>Rhabditina</taxon>
        <taxon>Diplogasteromorpha</taxon>
        <taxon>Diplogasteroidea</taxon>
        <taxon>Neodiplogasteridae</taxon>
        <taxon>Pristionchus</taxon>
    </lineage>
</organism>
<dbReference type="PROSITE" id="PS01180">
    <property type="entry name" value="CUB"/>
    <property type="match status" value="1"/>
</dbReference>
<dbReference type="PANTHER" id="PTHR22991">
    <property type="entry name" value="PROTEIN CBG13490"/>
    <property type="match status" value="1"/>
</dbReference>
<dbReference type="SUPFAM" id="SSF49854">
    <property type="entry name" value="Spermadhesin, CUB domain"/>
    <property type="match status" value="1"/>
</dbReference>
<evidence type="ECO:0000256" key="2">
    <source>
        <dbReference type="PROSITE-ProRule" id="PRU00059"/>
    </source>
</evidence>
<dbReference type="PROSITE" id="PS00615">
    <property type="entry name" value="C_TYPE_LECTIN_1"/>
    <property type="match status" value="1"/>
</dbReference>
<name>A0AAV5W9A3_9BILA</name>
<dbReference type="InterPro" id="IPR001304">
    <property type="entry name" value="C-type_lectin-like"/>
</dbReference>
<dbReference type="InterPro" id="IPR000859">
    <property type="entry name" value="CUB_dom"/>
</dbReference>
<comment type="caution">
    <text evidence="5">The sequence shown here is derived from an EMBL/GenBank/DDBJ whole genome shotgun (WGS) entry which is preliminary data.</text>
</comment>
<feature type="non-terminal residue" evidence="5">
    <location>
        <position position="1"/>
    </location>
</feature>
<dbReference type="Pfam" id="PF00431">
    <property type="entry name" value="CUB"/>
    <property type="match status" value="1"/>
</dbReference>
<comment type="caution">
    <text evidence="2">Lacks conserved residue(s) required for the propagation of feature annotation.</text>
</comment>
<proteinExistence type="predicted"/>
<evidence type="ECO:0000313" key="5">
    <source>
        <dbReference type="EMBL" id="GMT26439.1"/>
    </source>
</evidence>
<dbReference type="Proteomes" id="UP001432322">
    <property type="component" value="Unassembled WGS sequence"/>
</dbReference>
<reference evidence="5" key="1">
    <citation type="submission" date="2023-10" db="EMBL/GenBank/DDBJ databases">
        <title>Genome assembly of Pristionchus species.</title>
        <authorList>
            <person name="Yoshida K."/>
            <person name="Sommer R.J."/>
        </authorList>
    </citation>
    <scope>NUCLEOTIDE SEQUENCE</scope>
    <source>
        <strain evidence="5">RS5133</strain>
    </source>
</reference>
<evidence type="ECO:0000313" key="6">
    <source>
        <dbReference type="Proteomes" id="UP001432322"/>
    </source>
</evidence>
<dbReference type="SUPFAM" id="SSF56436">
    <property type="entry name" value="C-type lectin-like"/>
    <property type="match status" value="1"/>
</dbReference>
<dbReference type="InterPro" id="IPR016186">
    <property type="entry name" value="C-type_lectin-like/link_sf"/>
</dbReference>
<dbReference type="PANTHER" id="PTHR22991:SF40">
    <property type="entry name" value="PROTEIN CBG13490"/>
    <property type="match status" value="1"/>
</dbReference>
<evidence type="ECO:0000256" key="1">
    <source>
        <dbReference type="ARBA" id="ARBA00023157"/>
    </source>
</evidence>
<protein>
    <recommendedName>
        <fullName evidence="7">CUB domain-containing protein</fullName>
    </recommendedName>
</protein>
<dbReference type="InterPro" id="IPR018378">
    <property type="entry name" value="C-type_lectin_CS"/>
</dbReference>
<gene>
    <name evidence="5" type="ORF">PFISCL1PPCAC_17736</name>
</gene>